<dbReference type="GO" id="GO:0020037">
    <property type="term" value="F:heme binding"/>
    <property type="evidence" value="ECO:0007669"/>
    <property type="project" value="InterPro"/>
</dbReference>
<dbReference type="Gene3D" id="1.10.630.10">
    <property type="entry name" value="Cytochrome P450"/>
    <property type="match status" value="1"/>
</dbReference>
<dbReference type="InterPro" id="IPR036396">
    <property type="entry name" value="Cyt_P450_sf"/>
</dbReference>
<dbReference type="PRINTS" id="PR00359">
    <property type="entry name" value="BP450"/>
</dbReference>
<keyword evidence="2" id="KW-0503">Monooxygenase</keyword>
<dbReference type="Proteomes" id="UP000562395">
    <property type="component" value="Unassembled WGS sequence"/>
</dbReference>
<reference evidence="3 4" key="1">
    <citation type="submission" date="2020-08" db="EMBL/GenBank/DDBJ databases">
        <title>Genomic Encyclopedia of Type Strains, Phase IV (KMG-IV): sequencing the most valuable type-strain genomes for metagenomic binning, comparative biology and taxonomic classification.</title>
        <authorList>
            <person name="Goeker M."/>
        </authorList>
    </citation>
    <scope>NUCLEOTIDE SEQUENCE [LARGE SCALE GENOMIC DNA]</scope>
    <source>
        <strain evidence="3 4">DSM 14552</strain>
    </source>
</reference>
<dbReference type="RefSeq" id="WP_183613190.1">
    <property type="nucleotide sequence ID" value="NZ_JACICY010000004.1"/>
</dbReference>
<organism evidence="3 4">
    <name type="scientific">Novosphingobium hassiacum</name>
    <dbReference type="NCBI Taxonomy" id="173676"/>
    <lineage>
        <taxon>Bacteria</taxon>
        <taxon>Pseudomonadati</taxon>
        <taxon>Pseudomonadota</taxon>
        <taxon>Alphaproteobacteria</taxon>
        <taxon>Sphingomonadales</taxon>
        <taxon>Sphingomonadaceae</taxon>
        <taxon>Novosphingobium</taxon>
    </lineage>
</organism>
<accession>A0A7W5ZX49</accession>
<name>A0A7W5ZX49_9SPHN</name>
<sequence length="408" mass="45836">MVGGVIQTQDRPVPDHVEPTYVVDWDYLKDPRLQIDPHGLYAKWTAEAPHEVVWTTANGGHWMILSNEAIVEALQTPELFSSKHTGIPPRPGAAKLIPEELDPPEHTKYRSQLNKRLGPKMIKYFDGRARAMANELIDRVQAAGKCDLMQALTIPLPCSLFLDMVGLPSERTEEFVQWKDELFQGSNNEIRIGAQQRINAYLEEAIALKRKDGGADDLLGYLVNEGRIDDEPITQADLMAYAFLFFIAGLDTVTATMTNCFHYIATHPGAQDKLLENRSFLIDFPEEILRRYSVVNSVRTATRDFEWRGVQIKAEDQFVAGTAFANVDGKEFPDPLTVDFERENNRHIGFGAGPHRCAGSHLARTELVAVMQEVLPRLPNLRLQPGTDLKYYAGGLIGLTELPVEWDV</sequence>
<dbReference type="SUPFAM" id="SSF48264">
    <property type="entry name" value="Cytochrome P450"/>
    <property type="match status" value="1"/>
</dbReference>
<dbReference type="EMBL" id="JACICY010000004">
    <property type="protein sequence ID" value="MBB3860952.1"/>
    <property type="molecule type" value="Genomic_DNA"/>
</dbReference>
<dbReference type="PROSITE" id="PS00086">
    <property type="entry name" value="CYTOCHROME_P450"/>
    <property type="match status" value="1"/>
</dbReference>
<keyword evidence="2" id="KW-0479">Metal-binding</keyword>
<keyword evidence="4" id="KW-1185">Reference proteome</keyword>
<keyword evidence="2" id="KW-0408">Iron</keyword>
<dbReference type="PANTHER" id="PTHR46696:SF6">
    <property type="entry name" value="P450, PUTATIVE (EUROFUNG)-RELATED"/>
    <property type="match status" value="1"/>
</dbReference>
<comment type="caution">
    <text evidence="3">The sequence shown here is derived from an EMBL/GenBank/DDBJ whole genome shotgun (WGS) entry which is preliminary data.</text>
</comment>
<dbReference type="InterPro" id="IPR017972">
    <property type="entry name" value="Cyt_P450_CS"/>
</dbReference>
<comment type="similarity">
    <text evidence="1 2">Belongs to the cytochrome P450 family.</text>
</comment>
<dbReference type="PANTHER" id="PTHR46696">
    <property type="entry name" value="P450, PUTATIVE (EUROFUNG)-RELATED"/>
    <property type="match status" value="1"/>
</dbReference>
<dbReference type="AlphaFoldDB" id="A0A7W5ZX49"/>
<evidence type="ECO:0000313" key="3">
    <source>
        <dbReference type="EMBL" id="MBB3860952.1"/>
    </source>
</evidence>
<protein>
    <submittedName>
        <fullName evidence="3">Cytochrome P450</fullName>
    </submittedName>
</protein>
<evidence type="ECO:0000256" key="2">
    <source>
        <dbReference type="RuleBase" id="RU000461"/>
    </source>
</evidence>
<dbReference type="Pfam" id="PF00067">
    <property type="entry name" value="p450"/>
    <property type="match status" value="1"/>
</dbReference>
<dbReference type="GO" id="GO:0016705">
    <property type="term" value="F:oxidoreductase activity, acting on paired donors, with incorporation or reduction of molecular oxygen"/>
    <property type="evidence" value="ECO:0007669"/>
    <property type="project" value="InterPro"/>
</dbReference>
<evidence type="ECO:0000256" key="1">
    <source>
        <dbReference type="ARBA" id="ARBA00010617"/>
    </source>
</evidence>
<dbReference type="GO" id="GO:0004497">
    <property type="term" value="F:monooxygenase activity"/>
    <property type="evidence" value="ECO:0007669"/>
    <property type="project" value="UniProtKB-KW"/>
</dbReference>
<gene>
    <name evidence="3" type="ORF">GGQ88_002221</name>
</gene>
<dbReference type="InterPro" id="IPR002397">
    <property type="entry name" value="Cyt_P450_B"/>
</dbReference>
<evidence type="ECO:0000313" key="4">
    <source>
        <dbReference type="Proteomes" id="UP000562395"/>
    </source>
</evidence>
<keyword evidence="2" id="KW-0349">Heme</keyword>
<dbReference type="InterPro" id="IPR001128">
    <property type="entry name" value="Cyt_P450"/>
</dbReference>
<dbReference type="GO" id="GO:0005506">
    <property type="term" value="F:iron ion binding"/>
    <property type="evidence" value="ECO:0007669"/>
    <property type="project" value="InterPro"/>
</dbReference>
<keyword evidence="2" id="KW-0560">Oxidoreductase</keyword>
<proteinExistence type="inferred from homology"/>